<comment type="caution">
    <text evidence="2">The sequence shown here is derived from an EMBL/GenBank/DDBJ whole genome shotgun (WGS) entry which is preliminary data.</text>
</comment>
<dbReference type="AlphaFoldDB" id="A0AAD7X1N2"/>
<evidence type="ECO:0000313" key="3">
    <source>
        <dbReference type="Proteomes" id="UP001221898"/>
    </source>
</evidence>
<reference evidence="2" key="1">
    <citation type="journal article" date="2023" name="Science">
        <title>Genome structures resolve the early diversification of teleost fishes.</title>
        <authorList>
            <person name="Parey E."/>
            <person name="Louis A."/>
            <person name="Montfort J."/>
            <person name="Bouchez O."/>
            <person name="Roques C."/>
            <person name="Iampietro C."/>
            <person name="Lluch J."/>
            <person name="Castinel A."/>
            <person name="Donnadieu C."/>
            <person name="Desvignes T."/>
            <person name="Floi Bucao C."/>
            <person name="Jouanno E."/>
            <person name="Wen M."/>
            <person name="Mejri S."/>
            <person name="Dirks R."/>
            <person name="Jansen H."/>
            <person name="Henkel C."/>
            <person name="Chen W.J."/>
            <person name="Zahm M."/>
            <person name="Cabau C."/>
            <person name="Klopp C."/>
            <person name="Thompson A.W."/>
            <person name="Robinson-Rechavi M."/>
            <person name="Braasch I."/>
            <person name="Lecointre G."/>
            <person name="Bobe J."/>
            <person name="Postlethwait J.H."/>
            <person name="Berthelot C."/>
            <person name="Roest Crollius H."/>
            <person name="Guiguen Y."/>
        </authorList>
    </citation>
    <scope>NUCLEOTIDE SEQUENCE</scope>
    <source>
        <strain evidence="2">NC1722</strain>
    </source>
</reference>
<sequence length="124" mass="13421">MTSPAGGSGAWRFTALCVVWCGVLARSPLLHVALPAAWRTRRVSRSADDGTETALRTPPWGFLCAPALLQRCGPGRSSTTTRPSLPGLPAQCTLRIHSVQRDPAHGVFTHPPTERPYRATHCRV</sequence>
<feature type="signal peptide" evidence="1">
    <location>
        <begin position="1"/>
        <end position="25"/>
    </location>
</feature>
<keyword evidence="3" id="KW-1185">Reference proteome</keyword>
<gene>
    <name evidence="2" type="ORF">AAFF_G00226940</name>
</gene>
<accession>A0AAD7X1N2</accession>
<evidence type="ECO:0008006" key="4">
    <source>
        <dbReference type="Google" id="ProtNLM"/>
    </source>
</evidence>
<evidence type="ECO:0000256" key="1">
    <source>
        <dbReference type="SAM" id="SignalP"/>
    </source>
</evidence>
<evidence type="ECO:0000313" key="2">
    <source>
        <dbReference type="EMBL" id="KAJ8417851.1"/>
    </source>
</evidence>
<keyword evidence="1" id="KW-0732">Signal</keyword>
<organism evidence="2 3">
    <name type="scientific">Aldrovandia affinis</name>
    <dbReference type="NCBI Taxonomy" id="143900"/>
    <lineage>
        <taxon>Eukaryota</taxon>
        <taxon>Metazoa</taxon>
        <taxon>Chordata</taxon>
        <taxon>Craniata</taxon>
        <taxon>Vertebrata</taxon>
        <taxon>Euteleostomi</taxon>
        <taxon>Actinopterygii</taxon>
        <taxon>Neopterygii</taxon>
        <taxon>Teleostei</taxon>
        <taxon>Notacanthiformes</taxon>
        <taxon>Halosauridae</taxon>
        <taxon>Aldrovandia</taxon>
    </lineage>
</organism>
<name>A0AAD7X1N2_9TELE</name>
<protein>
    <recommendedName>
        <fullName evidence="4">Secreted protein</fullName>
    </recommendedName>
</protein>
<feature type="chain" id="PRO_5042123042" description="Secreted protein" evidence="1">
    <location>
        <begin position="26"/>
        <end position="124"/>
    </location>
</feature>
<dbReference type="EMBL" id="JAINUG010000003">
    <property type="protein sequence ID" value="KAJ8417851.1"/>
    <property type="molecule type" value="Genomic_DNA"/>
</dbReference>
<dbReference type="Proteomes" id="UP001221898">
    <property type="component" value="Unassembled WGS sequence"/>
</dbReference>
<proteinExistence type="predicted"/>